<dbReference type="GO" id="GO:0003887">
    <property type="term" value="F:DNA-directed DNA polymerase activity"/>
    <property type="evidence" value="ECO:0007669"/>
    <property type="project" value="UniProtKB-KW"/>
</dbReference>
<evidence type="ECO:0000256" key="3">
    <source>
        <dbReference type="ARBA" id="ARBA00012417"/>
    </source>
</evidence>
<evidence type="ECO:0000256" key="2">
    <source>
        <dbReference type="ARBA" id="ARBA00009496"/>
    </source>
</evidence>
<dbReference type="AlphaFoldDB" id="A0A9D1LGX6"/>
<dbReference type="Pfam" id="PF01336">
    <property type="entry name" value="tRNA_anti-codon"/>
    <property type="match status" value="1"/>
</dbReference>
<keyword evidence="6" id="KW-0548">Nucleotidyltransferase</keyword>
<feature type="domain" description="Polymerase/histidinol phosphatase N-terminal" evidence="11">
    <location>
        <begin position="4"/>
        <end position="70"/>
    </location>
</feature>
<dbReference type="InterPro" id="IPR003141">
    <property type="entry name" value="Pol/His_phosphatase_N"/>
</dbReference>
<name>A0A9D1LGX6_9FIRM</name>
<dbReference type="Gene3D" id="3.20.20.140">
    <property type="entry name" value="Metal-dependent hydrolases"/>
    <property type="match status" value="1"/>
</dbReference>
<sequence length="956" mass="110548">MNYAPLWIKTDYSILSSLIKIDDLIKELSLFNIKACSICDDNLYGVMEFYNKCKKNNIKPIIGLEVNLDGTFLLYAKNYKGYQNLCNINTLISEEKLSFDTLKGYLSDLVLVIPYLYKDKKELFYKYVSDIFIGYETDEEKESIDGNKVYASKTLTINKDDIKYLKYLYKIKEKDYDSVKDVSMLKNLSTDDVKNISYFCGLCNLSIPKKDDLLPVYNDDKDFDEKKYLTNLCVVGLKKRLNKNVPLKYVERLKYELNVIINMGFCNYFLVVWDYVKYAKKNNIMVGPGRGSAASSLVSYCLGITDIDPIKYDLLFERFLNPERVTMPDIDIDFDAEKRDEVINYVVKRYGKDKVSGIITFSNLLAKQVVRDVARIFDITTFKIDNLLKNFDDKKSLKEQLNNKIVVKLLNEDDELKKVYDVSLHLEGLKRHTSIHAAGVIISSKKLSNYVPIACSDGVFLCGYTMNYIEDLGLLKMDFLGLKNLSVIDKIIKRIGNIKFSEIPLDDEKTYELFSSGNLDGVFQFESSGMKSFIERLKPEKLDDLIAAVALFRPGPMQNIESYVARRHGKEKITYIHDDLKEILSSTYGIIIYQEQIMQIAVKMAGFSYAEADELRRAMSKKKQDVLLSFKEKFIKQSMKKGYTSKTSNDVYDLILRFANYGFNKAHSVSYAIIGYKMAYLKVHYPLYFEIELLNNNISSSQKTKNLINECKMMNVDVIPPVINISTYKYEIKDDKLIYPLSLIRGVGTLTAKEIVNERDKNGSFTSYLDFVKRCYKMGKDVIKNIILSGALDGFGKTRKTLIENLSDAINYAELCNDLDESLVLKPEVKDYEEYTKEELTKYEMSIFGFYISNHPTSKYITDNAVTTKNVEKYFDKNVEMFLYFERKREVTTKNNDKMMFINSSDSFGTIELVMFPKVYNKYFNIVVPGVYKISGKVEKRFSKLQIVLYDVEKRE</sequence>
<evidence type="ECO:0000256" key="9">
    <source>
        <dbReference type="ARBA" id="ARBA00025611"/>
    </source>
</evidence>
<keyword evidence="8" id="KW-0239">DNA-directed DNA polymerase</keyword>
<comment type="subcellular location">
    <subcellularLocation>
        <location evidence="1">Cytoplasm</location>
    </subcellularLocation>
</comment>
<dbReference type="Proteomes" id="UP000824074">
    <property type="component" value="Unassembled WGS sequence"/>
</dbReference>
<dbReference type="CDD" id="cd07431">
    <property type="entry name" value="PHP_PolIIIA"/>
    <property type="match status" value="1"/>
</dbReference>
<dbReference type="EMBL" id="DVMT01000029">
    <property type="protein sequence ID" value="HIU40243.1"/>
    <property type="molecule type" value="Genomic_DNA"/>
</dbReference>
<gene>
    <name evidence="12" type="ORF">IAB68_02945</name>
</gene>
<dbReference type="PANTHER" id="PTHR32294:SF0">
    <property type="entry name" value="DNA POLYMERASE III SUBUNIT ALPHA"/>
    <property type="match status" value="1"/>
</dbReference>
<dbReference type="InterPro" id="IPR004805">
    <property type="entry name" value="DnaE2/DnaE/PolC"/>
</dbReference>
<dbReference type="SMART" id="SM00481">
    <property type="entry name" value="POLIIIAc"/>
    <property type="match status" value="1"/>
</dbReference>
<dbReference type="InterPro" id="IPR040982">
    <property type="entry name" value="DNA_pol3_finger"/>
</dbReference>
<dbReference type="InterPro" id="IPR011708">
    <property type="entry name" value="DNA_pol3_alpha_NTPase_dom"/>
</dbReference>
<organism evidence="12 13">
    <name type="scientific">Candidatus Aphodocola excrementigallinarum</name>
    <dbReference type="NCBI Taxonomy" id="2840670"/>
    <lineage>
        <taxon>Bacteria</taxon>
        <taxon>Bacillati</taxon>
        <taxon>Bacillota</taxon>
        <taxon>Bacilli</taxon>
        <taxon>Candidatus Aphodocola</taxon>
    </lineage>
</organism>
<evidence type="ECO:0000259" key="11">
    <source>
        <dbReference type="SMART" id="SM00481"/>
    </source>
</evidence>
<dbReference type="GO" id="GO:0006260">
    <property type="term" value="P:DNA replication"/>
    <property type="evidence" value="ECO:0007669"/>
    <property type="project" value="UniProtKB-KW"/>
</dbReference>
<dbReference type="PANTHER" id="PTHR32294">
    <property type="entry name" value="DNA POLYMERASE III SUBUNIT ALPHA"/>
    <property type="match status" value="1"/>
</dbReference>
<reference evidence="12" key="2">
    <citation type="journal article" date="2021" name="PeerJ">
        <title>Extensive microbial diversity within the chicken gut microbiome revealed by metagenomics and culture.</title>
        <authorList>
            <person name="Gilroy R."/>
            <person name="Ravi A."/>
            <person name="Getino M."/>
            <person name="Pursley I."/>
            <person name="Horton D.L."/>
            <person name="Alikhan N.F."/>
            <person name="Baker D."/>
            <person name="Gharbi K."/>
            <person name="Hall N."/>
            <person name="Watson M."/>
            <person name="Adriaenssens E.M."/>
            <person name="Foster-Nyarko E."/>
            <person name="Jarju S."/>
            <person name="Secka A."/>
            <person name="Antonio M."/>
            <person name="Oren A."/>
            <person name="Chaudhuri R.R."/>
            <person name="La Ragione R."/>
            <person name="Hildebrand F."/>
            <person name="Pallen M.J."/>
        </authorList>
    </citation>
    <scope>NUCLEOTIDE SEQUENCE</scope>
    <source>
        <strain evidence="12">CHK193-30670</strain>
    </source>
</reference>
<evidence type="ECO:0000256" key="1">
    <source>
        <dbReference type="ARBA" id="ARBA00004496"/>
    </source>
</evidence>
<dbReference type="InterPro" id="IPR041931">
    <property type="entry name" value="DNA_pol3_alpha_thumb_dom"/>
</dbReference>
<evidence type="ECO:0000256" key="7">
    <source>
        <dbReference type="ARBA" id="ARBA00022705"/>
    </source>
</evidence>
<comment type="caution">
    <text evidence="12">The sequence shown here is derived from an EMBL/GenBank/DDBJ whole genome shotgun (WGS) entry which is preliminary data.</text>
</comment>
<dbReference type="EC" id="2.7.7.7" evidence="3"/>
<dbReference type="GO" id="GO:0005737">
    <property type="term" value="C:cytoplasm"/>
    <property type="evidence" value="ECO:0007669"/>
    <property type="project" value="UniProtKB-SubCell"/>
</dbReference>
<reference evidence="12" key="1">
    <citation type="submission" date="2020-10" db="EMBL/GenBank/DDBJ databases">
        <authorList>
            <person name="Gilroy R."/>
        </authorList>
    </citation>
    <scope>NUCLEOTIDE SEQUENCE</scope>
    <source>
        <strain evidence="12">CHK193-30670</strain>
    </source>
</reference>
<dbReference type="InterPro" id="IPR029460">
    <property type="entry name" value="DNAPol_HHH"/>
</dbReference>
<dbReference type="GO" id="GO:0003676">
    <property type="term" value="F:nucleic acid binding"/>
    <property type="evidence" value="ECO:0007669"/>
    <property type="project" value="InterPro"/>
</dbReference>
<dbReference type="InterPro" id="IPR004013">
    <property type="entry name" value="PHP_dom"/>
</dbReference>
<evidence type="ECO:0000256" key="4">
    <source>
        <dbReference type="ARBA" id="ARBA00019114"/>
    </source>
</evidence>
<dbReference type="NCBIfam" id="TIGR00594">
    <property type="entry name" value="polc"/>
    <property type="match status" value="1"/>
</dbReference>
<dbReference type="InterPro" id="IPR004365">
    <property type="entry name" value="NA-bd_OB_tRNA"/>
</dbReference>
<dbReference type="Gene3D" id="1.10.10.1600">
    <property type="entry name" value="Bacterial DNA polymerase III alpha subunit, thumb domain"/>
    <property type="match status" value="1"/>
</dbReference>
<comment type="similarity">
    <text evidence="2">Belongs to the DNA polymerase type-C family. DnaE subfamily.</text>
</comment>
<comment type="function">
    <text evidence="9">DNA polymerase III is a complex, multichain enzyme responsible for most of the replicative synthesis in bacteria. This DNA polymerase also exhibits 3' to 5' exonuclease activity. The alpha chain is the DNA polymerase.</text>
</comment>
<keyword evidence="7" id="KW-0235">DNA replication</keyword>
<proteinExistence type="inferred from homology"/>
<evidence type="ECO:0000313" key="13">
    <source>
        <dbReference type="Proteomes" id="UP000824074"/>
    </source>
</evidence>
<dbReference type="Pfam" id="PF14579">
    <property type="entry name" value="HHH_6"/>
    <property type="match status" value="1"/>
</dbReference>
<dbReference type="Gene3D" id="1.10.150.870">
    <property type="match status" value="1"/>
</dbReference>
<evidence type="ECO:0000313" key="12">
    <source>
        <dbReference type="EMBL" id="HIU40243.1"/>
    </source>
</evidence>
<evidence type="ECO:0000256" key="10">
    <source>
        <dbReference type="ARBA" id="ARBA00049244"/>
    </source>
</evidence>
<dbReference type="Pfam" id="PF02811">
    <property type="entry name" value="PHP"/>
    <property type="match status" value="1"/>
</dbReference>
<dbReference type="Pfam" id="PF17657">
    <property type="entry name" value="DNA_pol3_finger"/>
    <property type="match status" value="1"/>
</dbReference>
<keyword evidence="5" id="KW-0808">Transferase</keyword>
<dbReference type="Pfam" id="PF07733">
    <property type="entry name" value="DNA_pol3_alpha"/>
    <property type="match status" value="1"/>
</dbReference>
<accession>A0A9D1LGX6</accession>
<protein>
    <recommendedName>
        <fullName evidence="4">DNA polymerase III subunit alpha</fullName>
        <ecNumber evidence="3">2.7.7.7</ecNumber>
    </recommendedName>
</protein>
<evidence type="ECO:0000256" key="5">
    <source>
        <dbReference type="ARBA" id="ARBA00022679"/>
    </source>
</evidence>
<dbReference type="GO" id="GO:0008408">
    <property type="term" value="F:3'-5' exonuclease activity"/>
    <property type="evidence" value="ECO:0007669"/>
    <property type="project" value="InterPro"/>
</dbReference>
<comment type="catalytic activity">
    <reaction evidence="10">
        <text>DNA(n) + a 2'-deoxyribonucleoside 5'-triphosphate = DNA(n+1) + diphosphate</text>
        <dbReference type="Rhea" id="RHEA:22508"/>
        <dbReference type="Rhea" id="RHEA-COMP:17339"/>
        <dbReference type="Rhea" id="RHEA-COMP:17340"/>
        <dbReference type="ChEBI" id="CHEBI:33019"/>
        <dbReference type="ChEBI" id="CHEBI:61560"/>
        <dbReference type="ChEBI" id="CHEBI:173112"/>
        <dbReference type="EC" id="2.7.7.7"/>
    </reaction>
</comment>
<evidence type="ECO:0000256" key="6">
    <source>
        <dbReference type="ARBA" id="ARBA00022695"/>
    </source>
</evidence>
<evidence type="ECO:0000256" key="8">
    <source>
        <dbReference type="ARBA" id="ARBA00022932"/>
    </source>
</evidence>
<dbReference type="CDD" id="cd04485">
    <property type="entry name" value="DnaE_OBF"/>
    <property type="match status" value="1"/>
</dbReference>